<feature type="region of interest" description="Disordered" evidence="1">
    <location>
        <begin position="3356"/>
        <end position="3377"/>
    </location>
</feature>
<feature type="region of interest" description="Disordered" evidence="1">
    <location>
        <begin position="4351"/>
        <end position="4420"/>
    </location>
</feature>
<feature type="region of interest" description="Disordered" evidence="1">
    <location>
        <begin position="4555"/>
        <end position="5139"/>
    </location>
</feature>
<feature type="region of interest" description="Disordered" evidence="1">
    <location>
        <begin position="1980"/>
        <end position="2099"/>
    </location>
</feature>
<feature type="compositionally biased region" description="Polar residues" evidence="1">
    <location>
        <begin position="3955"/>
        <end position="3966"/>
    </location>
</feature>
<feature type="compositionally biased region" description="Acidic residues" evidence="1">
    <location>
        <begin position="752"/>
        <end position="763"/>
    </location>
</feature>
<feature type="compositionally biased region" description="Basic and acidic residues" evidence="1">
    <location>
        <begin position="3967"/>
        <end position="3990"/>
    </location>
</feature>
<feature type="compositionally biased region" description="Basic and acidic residues" evidence="1">
    <location>
        <begin position="3652"/>
        <end position="3669"/>
    </location>
</feature>
<sequence>MSFLCSCAGRRRKRDGSDDRQEYYRRRSRSASRTPPLASAAPAATPKVKRKFPSGIAPTPSVPSDLEDNSAAAVAAAKKNGKNAKAAAKVRDPAAKLPVKVADPKLKTAPKVTDVKLKDTSNIKDASNVKDTSKIKAASNIMDVSKTKDASKDEKRKPAETRTMGTMTAPGAGEVTGYEQTIVPRARGRSPPAVAAKMEVTLRSMRRPGPLVIAPPLADDVCGSSGSDTPTRGYEASVSSSDAASGSPRDAQTQCAFSDFSDDESSLLSLGREEGEYESTVSELRDASPGASGQEVWDPGFLQHDRIWMDIKSTLMDLISDKDSPAFHELHESMKPPDLTYCTVFRKLDGTVTHKAREDKKKARHSFGGVPADKVPGSRSKLNLIALRDEDGAERGVRRKVRDEGDGMEYEDLTPTSEYDDKLFTPDDEVTEYYFGRRTSSEPDVPLQTSQPQLAPDAKITEFYFGRGTTSDLDIPLMKSDSQITLRSFQGGTTSEALRSSMSAIWPAPTRDEKIGGSAVELTVPRTETDLPDKKEETTASEEGHPGTEQSPEMTQNVPVAEVPKVEVRLEERDVPAQSATEVETVTNEPVVEAAPEVKMRQKITSKPFDRSLSESSSRVVREGTPVAHDLKTQKELWRQGVAFEGKDFDLGDAEMESMEVEPVSPELHENNRHHPKRVTRRKETSQLRSFSLDYEKRSPKVVRKRPGRPIVVQPYSSTRVSLPPAKDHSKHKLKLKHEDRIDHPSSSLDDAGTDETADETPDFEPVLTEPAVASDREIPKDTKSSTPEKSDSSLAPTGILESPSELKSPSMVRSVTTGRFKVETKQPSERIKGSQDIDPNRKKSNSPDDEPATHVKSEPQTTVSQTTQKCVSKIPIAAKPKEKPMKHQQPSLFPTIDAESRFVSKPSEVKRSGKIELIDPPTDEEESEETKARRAKKTRNVGRFLPRGGLKELKTADIPQQQDDLADSEREIKKQESESSTTEPDLVIGHGSPHGSVDAQLLKFGNSLDESVSKGSPDVIVQCFGEVSAASEDKNQFEVPPESRSCDDFKTRDNTFEKSATLFSAASTSVETVISALKSGGSDLLEDDGLGSMDIDDVEEKTELETDNDFKDGKGSIEEACKEGRTDFTQTLADVSKDSLVNVASTIREKLSLKSSNNISPKTPDSVERKKLADPIVRGVEIIPSGSLTGNENITPVKNDVDPILISLSSEPSLETTVRSESAEKEKSQIPVTEARRSESEVFAPSGDSQSRITSPESPAALSDASSGSFPEDLMPLLSPVSSSPPETSPRSPSEVKTETSLPGSGCTSPKRISSISDSVHPLPKVETTVDQTPLGSRPPETTTATTITTTTKTPRVRLSDIVITGSGEEKLLALSTSPVNDIFLTDVSADRQSTSISPAFDQAVSPKQDDETAQRSRPTSDVFPKPIGPVSSTSQPLETSSSPPAIPDPSVSTSNTGLVETGSSTDKILGVLDIGGAPVRNESVPVVATSQISPTEDAVDTLAEKRDSFLPSERDTKRWTPSEANLDVLVVSDANDEAVKPDEEVKTEKNKTESEESKEKSPESSEKSGKTGAKLKKGVKKDGKSDKKSEKGEKKSKTKASAKVELPPFPPPDRPIRIAVRPSERIRALSKVSSASSTATRKSDSSDAVETSSDRESIATEGSISKEVASAPIAVDLKERDDKLDKAKEAGSATEQTRSGANERFSTDSIPTDSPIDSSPVLVQTGETFKSTEKVDDVRDSVTALVKDIIEIKSNVDTDISKDKAESRVSGADAKEPVKTMSNISPDRDSLDETSSKSAQRTPRYSLEKEIPQEITDGNLVSPLPSPKDSLDAQSRRDSELTIDSLHRDSLSDIVKAKSQSPCDSLDENISKVVSESVQPDHNVMGVVTPLSSPRDSLESSPTKSLQEVGKIKRASTVKSIDEDQILSFSSIWSPRISMQQASERVTSPVSETVVSQSAKIVDARPFLAPLFSAENQTPPWISDAVPEPGDSVPIRSPPRDSFEDVMSEPPVSNVQSHPLLASTSPNMSPIASQQASLEEGYKLTSKQLDRTASSESTQRDDVSSISSVTSPRDSLSSKRESSTTISDSRLSTTDTSVIDDILGVGSIALPKEWSESAPGSPQRTSLRASLAVEEVLSSSSAISPRDSFEETPGRRVLESPKLSQELRKDTGTSFSLQSTPRDSLDIELQTKPAESIPNTPHRESLIDSVHSAGTAASRTGRDSFDSEKSSSPRISQKDITESFHKYFSSLDPKLAGLRDSKMSSGSGDSRRSAASDSEFDIIDFTEPDLVVLTDLPEEHSTSEPGLPTPKSNSTSVTPRQDRTQSVLSGGFDIMYIDTSSFDDDKTPKVTSESESSPTREVAKVMEELASVLENAEKAFEADTSSASNKNSDTPVPAHGDSSKEKVPDKHIRGSTEATKEDMEKQLEKDHDVFRKIAESSMDIGFDVEASFEAMVNSILTPRSSGIIDEGTKEEAKDAASSNVSPVTETSDKKKSKQNVGIDPKRDTVKPETKKDREFSISEKNKPIVKDSPVPSAIQCKEAGDKNEKTSPKDTDPKREGVFKDPEDKVPHAHKGETGIRESTFGLAKKVQEILRRTPSTDSQTEECSKISTTKPLSKTSSVEVTDPVHVSTSSEYLEKRIVDYQRPEVAVDKHCQQLQDSEELEPSTSENLMSPDSKSNTSGEGSLQYANKDPNEVIKPSDSLKGQHLEKISSAVQELRPSGEIVLQKDTATVKDPDKSDFSAEKRGSPVQPPEATDSTTAIPERGVAALPEEILSQERKTQLKDSSQIPKGERDSNISVGQSESESEKSEMVKTTDNKAEVLSSIDSQTGGDKLNVASEREESTSINEKSSESSTEPSEKQKTVQPDAKKQTKTKSKSLSREKTDSYDAFSVAVEKNIPLPPDSEPLETEHERNLPDKEREELNTTGIGTILQQPKLDNLNENLQNVMPSEVDLKEKEDEKETEKRRAGDWSKSFSLESDGSEHTFGDVKEKLLTTARPDVKRTISSESALEKKTHKNTKGKLVSKSFSRNSEEGSVVLTESENKEPISLEAKPLLTLAESIINQAEEDISQINERSYKSGSESHEAKEKDSTEVKEDHSQNKEVPDSEHIPPHIENKTAISKPCSKTEISKEKGDDSGVEDDTTQDHSESDVPTQEKKQSSKKPKSRSREDINSEELADLIQKQLSIAGGQVDDSQPEWTGPIRREKKSRKSVKASKSRSISTEEKDALSDSSIVLPESPLTHVEPTAKSLTGVETGSPDDTPQMPVLRRFKSKSKSREDKTFETPLKDLPSSPESSREESSSEKPKSILKSSSKEKVPVESPPSSGEIKLFQEDASLSFGDPFSIQKADSATDVFKRSDPKPANDGVSTTLSETLDHLVTSTTFEKSRDQSIDDVVGDRRSIRKIKSRSSSREDEYPLPDSSFDEKFVTSITESKPREASKEFTDFAFSEPRSPRSLRRRSSSKSVSFEDDVILESVEDELAEAAQSESTEGKEDFESTDKSRKSKLERRKSPKKKSKSRPSDQELVFDSSFEAIPEDSPIFTENTANEEVGNVESYVKELSDSRDRAERSKSKSKSVTPDKTIPSKTDNTPLIQIEPLDTHDGENSIAIEEEKCKIERRKSPKKKSKSKSYDHDDVSSSSIPRHLIEERSLRYVVTPDRELGPTVRNVESVQKESIPSATDAAESGSDFDSFIKERSSKGRIERRKSPKKKSKPKIPSTDEEDITSSEMLIARVDEYFSSISGTDCKGSEGDLPDDEKQFTSLERRKSPKNKSKFKSAENEQISFSEDATVFENTSDIAKDERLVDSSQAQEGSDIFGEPLGENWLQQPKVERRKSPRKKSKSKSSTQESDIPKPSPSGGDFFLPTVPAFQIDKSEGVLGTSKKPPLTSTEGTQLSDLGLITSISQTEDEIARDPMSEDKPFKTKSKSRSKSSDLESNRTIEKRSSTHSQSEAEITDSSIKEERRDKSNLKGNSRSRDEPGEKSMTGHGSHNDAKETRSDTSLAEKGEAALIFENAATIRTENISSAGGTTRVENIQPGGAASLDRIIVTQDSTENVRLSSGSLMYPKAIDFFTTITSSRPESIEGQFPLSLPPSRTSLELLAQKSTESLASNVSWNFPPKVDVRTMFVGNVTSPSKADDETGGFFTDPSTGEPVDGIRPSDSSNLVPGSNPLSCDVTSTKSLSFEDALKAYREKNKKSENASIPEGRSKSLVLEGTSAISGGSSEFAKSQSIEDTHTTVSSSTEQEQGIAVLTKPSISRTFSASTDKVITKTSRSFEKSFEIPGSMEIFDKESTSAVAASHSKPTSRVNSTTSEKSVAKTQSFEISIEQPVSWDVEHLDLEQSPSVVSGSKPISRSSSASEAIASVETHVRGKENVTSKPSLSKPQSRASSNASDKSVSKSLEPVQKDIEQTTSWDVASFEADSTSMITRSKPISRSISMASEKGVVKAKDSFDNVFRQTSTSDVEVSENQPSSPVILRNKPPSRSSSTTSEKSISKPAFSFDEARPSKSEDTTTETTSQTKNIASESGVPIAVCAPLRWSAALPENIDLTQDPTAEQVKQRAEEEENIFEPSVAPQEQPPASRGKSTSSDNSGDKTDVPHIGVQKETNVNDSEAKASEERYPEKKAKSNTQEVSATPKSSPAPRKKTESLPNVAPASESTIKTTVQQTRIPSARSSPAPQKKSPTTESKSTLQDTKIPSARSSPAPQKKTTSSESRSESSQESRPTAAKPSPVPQKKSQPKSEKTDAKSSPILQKKSQPKSEKTDADGRLTATKSSPAPQRKTQPKPETSNAEARPTAAKSSPAPQRKHQPKLETTNAEVRLTAAKSSPAPQRKSQPQPKLETSVAEGGPIAAKSSPAPKPVDGATGKAVRSAVRSVLDAAKQFLGVDTPTPRREGSRSPARGTQPPSPAPSPAAARRRRARARRRAAATATGAPTAASAAPAAPLDWAAEVEAELPLDEDGDEDEAAAPPTPGARRKRQRHRRKRGPAPAAAPAAPAPPAAAASPATATATAAPAAPPAPVKRLKSCEEDSGDATGGSRPVSARSPDRASATPDDDPTPWSVVRTRRQLRRLRRDRKSRSADGGGGGEGFRFQDPARALRLSSGSSEAGGGGGGGAHVFYFAGGGDAR</sequence>
<feature type="compositionally biased region" description="Basic and acidic residues" evidence="1">
    <location>
        <begin position="1222"/>
        <end position="1241"/>
    </location>
</feature>
<feature type="compositionally biased region" description="Basic and acidic residues" evidence="1">
    <location>
        <begin position="4769"/>
        <end position="4778"/>
    </location>
</feature>
<feature type="compositionally biased region" description="Basic and acidic residues" evidence="1">
    <location>
        <begin position="899"/>
        <end position="918"/>
    </location>
</feature>
<feature type="region of interest" description="Disordered" evidence="1">
    <location>
        <begin position="2657"/>
        <end position="2989"/>
    </location>
</feature>
<evidence type="ECO:0000313" key="2">
    <source>
        <dbReference type="EMBL" id="KAK7871465.1"/>
    </source>
</evidence>
<feature type="compositionally biased region" description="Basic and acidic residues" evidence="1">
    <location>
        <begin position="2735"/>
        <end position="2751"/>
    </location>
</feature>
<feature type="region of interest" description="Disordered" evidence="1">
    <location>
        <begin position="143"/>
        <end position="177"/>
    </location>
</feature>
<keyword evidence="3" id="KW-1185">Reference proteome</keyword>
<evidence type="ECO:0000313" key="3">
    <source>
        <dbReference type="Proteomes" id="UP001378592"/>
    </source>
</evidence>
<feature type="compositionally biased region" description="Basic and acidic residues" evidence="1">
    <location>
        <begin position="2222"/>
        <end position="2241"/>
    </location>
</feature>
<feature type="compositionally biased region" description="Low complexity" evidence="1">
    <location>
        <begin position="31"/>
        <end position="46"/>
    </location>
</feature>
<feature type="compositionally biased region" description="Low complexity" evidence="1">
    <location>
        <begin position="1433"/>
        <end position="1445"/>
    </location>
</feature>
<feature type="compositionally biased region" description="Basic and acidic residues" evidence="1">
    <location>
        <begin position="2862"/>
        <end position="2875"/>
    </location>
</feature>
<feature type="compositionally biased region" description="Basic and acidic residues" evidence="1">
    <location>
        <begin position="3939"/>
        <end position="3953"/>
    </location>
</feature>
<feature type="compositionally biased region" description="Polar residues" evidence="1">
    <location>
        <begin position="4835"/>
        <end position="4848"/>
    </location>
</feature>
<feature type="compositionally biased region" description="Polar residues" evidence="1">
    <location>
        <begin position="3583"/>
        <end position="3600"/>
    </location>
</feature>
<feature type="region of interest" description="Disordered" evidence="1">
    <location>
        <begin position="1758"/>
        <end position="1846"/>
    </location>
</feature>
<feature type="compositionally biased region" description="Basic and acidic residues" evidence="1">
    <location>
        <begin position="2544"/>
        <end position="2582"/>
    </location>
</feature>
<feature type="compositionally biased region" description="Basic and acidic residues" evidence="1">
    <location>
        <begin position="3606"/>
        <end position="3623"/>
    </location>
</feature>
<feature type="compositionally biased region" description="Polar residues" evidence="1">
    <location>
        <begin position="2013"/>
        <end position="2039"/>
    </location>
</feature>
<feature type="compositionally biased region" description="Polar residues" evidence="1">
    <location>
        <begin position="3895"/>
        <end position="3914"/>
    </location>
</feature>
<feature type="compositionally biased region" description="Polar residues" evidence="1">
    <location>
        <begin position="2612"/>
        <end position="2626"/>
    </location>
</feature>
<feature type="compositionally biased region" description="Polar residues" evidence="1">
    <location>
        <begin position="4169"/>
        <end position="4181"/>
    </location>
</feature>
<feature type="region of interest" description="Disordered" evidence="1">
    <location>
        <begin position="211"/>
        <end position="296"/>
    </location>
</feature>
<feature type="compositionally biased region" description="Basic and acidic residues" evidence="1">
    <location>
        <begin position="1678"/>
        <end position="1691"/>
    </location>
</feature>
<feature type="compositionally biased region" description="Low complexity" evidence="1">
    <location>
        <begin position="1277"/>
        <end position="1296"/>
    </location>
</feature>
<feature type="compositionally biased region" description="Basic and acidic residues" evidence="1">
    <location>
        <begin position="2505"/>
        <end position="2531"/>
    </location>
</feature>
<feature type="compositionally biased region" description="Polar residues" evidence="1">
    <location>
        <begin position="2066"/>
        <end position="2077"/>
    </location>
</feature>
<feature type="region of interest" description="Disordered" evidence="1">
    <location>
        <begin position="2257"/>
        <end position="2364"/>
    </location>
</feature>
<feature type="compositionally biased region" description="Polar residues" evidence="1">
    <location>
        <begin position="4667"/>
        <end position="4715"/>
    </location>
</feature>
<feature type="compositionally biased region" description="Polar residues" evidence="1">
    <location>
        <begin position="3788"/>
        <end position="3805"/>
    </location>
</feature>
<feature type="compositionally biased region" description="Basic and acidic residues" evidence="1">
    <location>
        <begin position="1539"/>
        <end position="1571"/>
    </location>
</feature>
<feature type="compositionally biased region" description="Acidic residues" evidence="1">
    <location>
        <begin position="2280"/>
        <end position="2289"/>
    </location>
</feature>
<feature type="compositionally biased region" description="Basic and acidic residues" evidence="1">
    <location>
        <begin position="4512"/>
        <end position="4521"/>
    </location>
</feature>
<feature type="compositionally biased region" description="Polar residues" evidence="1">
    <location>
        <begin position="3255"/>
        <end position="3267"/>
    </location>
</feature>
<feature type="compositionally biased region" description="Basic and acidic residues" evidence="1">
    <location>
        <begin position="2149"/>
        <end position="2173"/>
    </location>
</feature>
<dbReference type="Proteomes" id="UP001378592">
    <property type="component" value="Unassembled WGS sequence"/>
</dbReference>
<feature type="compositionally biased region" description="Low complexity" evidence="1">
    <location>
        <begin position="4354"/>
        <end position="4375"/>
    </location>
</feature>
<feature type="compositionally biased region" description="Basic residues" evidence="1">
    <location>
        <begin position="5075"/>
        <end position="5088"/>
    </location>
</feature>
<feature type="compositionally biased region" description="Basic and acidic residues" evidence="1">
    <location>
        <begin position="821"/>
        <end position="842"/>
    </location>
</feature>
<feature type="compositionally biased region" description="Basic and acidic residues" evidence="1">
    <location>
        <begin position="4622"/>
        <end position="4636"/>
    </location>
</feature>
<feature type="compositionally biased region" description="Low complexity" evidence="1">
    <location>
        <begin position="236"/>
        <end position="247"/>
    </location>
</feature>
<feature type="region of interest" description="Disordered" evidence="1">
    <location>
        <begin position="3010"/>
        <end position="3057"/>
    </location>
</feature>
<feature type="compositionally biased region" description="Polar residues" evidence="1">
    <location>
        <begin position="2482"/>
        <end position="2491"/>
    </location>
</feature>
<feature type="compositionally biased region" description="Gly residues" evidence="1">
    <location>
        <begin position="5118"/>
        <end position="5139"/>
    </location>
</feature>
<feature type="compositionally biased region" description="Polar residues" evidence="1">
    <location>
        <begin position="1452"/>
        <end position="1468"/>
    </location>
</feature>
<feature type="compositionally biased region" description="Low complexity" evidence="1">
    <location>
        <begin position="1709"/>
        <end position="1722"/>
    </location>
</feature>
<feature type="compositionally biased region" description="Basic and acidic residues" evidence="1">
    <location>
        <begin position="3081"/>
        <end position="3122"/>
    </location>
</feature>
<feature type="region of interest" description="Disordered" evidence="1">
    <location>
        <begin position="3390"/>
        <end position="3736"/>
    </location>
</feature>
<feature type="region of interest" description="Disordered" evidence="1">
    <location>
        <begin position="1210"/>
        <end position="1354"/>
    </location>
</feature>
<feature type="compositionally biased region" description="Polar residues" evidence="1">
    <location>
        <begin position="1248"/>
        <end position="1258"/>
    </location>
</feature>
<feature type="compositionally biased region" description="Polar residues" evidence="1">
    <location>
        <begin position="4782"/>
        <end position="4802"/>
    </location>
</feature>
<feature type="compositionally biased region" description="Basic and acidic residues" evidence="1">
    <location>
        <begin position="775"/>
        <end position="792"/>
    </location>
</feature>
<feature type="compositionally biased region" description="Basic and acidic residues" evidence="1">
    <location>
        <begin position="2913"/>
        <end position="2928"/>
    </location>
</feature>
<feature type="region of interest" description="Disordered" evidence="1">
    <location>
        <begin position="1396"/>
        <end position="1468"/>
    </location>
</feature>
<feature type="compositionally biased region" description="Basic residues" evidence="1">
    <location>
        <begin position="3211"/>
        <end position="3223"/>
    </location>
</feature>
<feature type="compositionally biased region" description="Polar residues" evidence="1">
    <location>
        <begin position="2385"/>
        <end position="2396"/>
    </location>
</feature>
<feature type="compositionally biased region" description="Polar residues" evidence="1">
    <location>
        <begin position="2312"/>
        <end position="2330"/>
    </location>
</feature>
<feature type="compositionally biased region" description="Basic residues" evidence="1">
    <location>
        <begin position="4985"/>
        <end position="4997"/>
    </location>
</feature>
<feature type="compositionally biased region" description="Polar residues" evidence="1">
    <location>
        <begin position="2047"/>
        <end position="2059"/>
    </location>
</feature>
<name>A0AAN9VU54_9ORTH</name>
<feature type="compositionally biased region" description="Polar residues" evidence="1">
    <location>
        <begin position="1300"/>
        <end position="1319"/>
    </location>
</feature>
<feature type="compositionally biased region" description="Basic residues" evidence="1">
    <location>
        <begin position="3840"/>
        <end position="3851"/>
    </location>
</feature>
<feature type="compositionally biased region" description="Basic and acidic residues" evidence="1">
    <location>
        <begin position="3564"/>
        <end position="3579"/>
    </location>
</feature>
<feature type="compositionally biased region" description="Polar residues" evidence="1">
    <location>
        <begin position="859"/>
        <end position="871"/>
    </location>
</feature>
<feature type="compositionally biased region" description="Polar residues" evidence="1">
    <location>
        <begin position="1633"/>
        <end position="1653"/>
    </location>
</feature>
<feature type="compositionally biased region" description="Low complexity" evidence="1">
    <location>
        <begin position="4938"/>
        <end position="4955"/>
    </location>
</feature>
<feature type="region of interest" description="Disordered" evidence="1">
    <location>
        <begin position="2137"/>
        <end position="2241"/>
    </location>
</feature>
<feature type="compositionally biased region" description="Basic and acidic residues" evidence="1">
    <location>
        <begin position="968"/>
        <end position="978"/>
    </location>
</feature>
<feature type="compositionally biased region" description="Acidic residues" evidence="1">
    <location>
        <begin position="4960"/>
        <end position="4977"/>
    </location>
</feature>
<comment type="caution">
    <text evidence="2">The sequence shown here is derived from an EMBL/GenBank/DDBJ whole genome shotgun (WGS) entry which is preliminary data.</text>
</comment>
<feature type="compositionally biased region" description="Basic and acidic residues" evidence="1">
    <location>
        <begin position="2957"/>
        <end position="2975"/>
    </location>
</feature>
<feature type="compositionally biased region" description="Basic and acidic residues" evidence="1">
    <location>
        <begin position="3302"/>
        <end position="3325"/>
    </location>
</feature>
<proteinExistence type="predicted"/>
<feature type="compositionally biased region" description="Basic and acidic residues" evidence="1">
    <location>
        <begin position="3150"/>
        <end position="3165"/>
    </location>
</feature>
<feature type="compositionally biased region" description="Basic and acidic residues" evidence="1">
    <location>
        <begin position="3392"/>
        <end position="3407"/>
    </location>
</feature>
<feature type="region of interest" description="Disordered" evidence="1">
    <location>
        <begin position="3751"/>
        <end position="4010"/>
    </location>
</feature>
<feature type="compositionally biased region" description="Polar residues" evidence="1">
    <location>
        <begin position="4246"/>
        <end position="4255"/>
    </location>
</feature>
<feature type="compositionally biased region" description="Basic and acidic residues" evidence="1">
    <location>
        <begin position="3699"/>
        <end position="3709"/>
    </location>
</feature>
<feature type="compositionally biased region" description="Basic and acidic residues" evidence="1">
    <location>
        <begin position="3441"/>
        <end position="3451"/>
    </location>
</feature>
<feature type="compositionally biased region" description="Polar residues" evidence="1">
    <location>
        <begin position="2929"/>
        <end position="2938"/>
    </location>
</feature>
<feature type="compositionally biased region" description="Basic and acidic residues" evidence="1">
    <location>
        <begin position="2403"/>
        <end position="2429"/>
    </location>
</feature>
<feature type="region of interest" description="Disordered" evidence="1">
    <location>
        <begin position="3073"/>
        <end position="3340"/>
    </location>
</feature>
<feature type="compositionally biased region" description="Polar residues" evidence="1">
    <location>
        <begin position="548"/>
        <end position="558"/>
    </location>
</feature>
<feature type="compositionally biased region" description="Basic and acidic residues" evidence="1">
    <location>
        <begin position="1758"/>
        <end position="1780"/>
    </location>
</feature>
<feature type="compositionally biased region" description="Basic and acidic residues" evidence="1">
    <location>
        <begin position="3918"/>
        <end position="3930"/>
    </location>
</feature>
<feature type="compositionally biased region" description="Polar residues" evidence="1">
    <location>
        <begin position="2669"/>
        <end position="2692"/>
    </location>
</feature>
<feature type="compositionally biased region" description="Basic and acidic residues" evidence="1">
    <location>
        <begin position="3282"/>
        <end position="3293"/>
    </location>
</feature>
<feature type="region of interest" description="Disordered" evidence="1">
    <location>
        <begin position="1507"/>
        <end position="1723"/>
    </location>
</feature>
<feature type="compositionally biased region" description="Basic residues" evidence="1">
    <location>
        <begin position="3710"/>
        <end position="3722"/>
    </location>
</feature>
<organism evidence="2 3">
    <name type="scientific">Gryllus longicercus</name>
    <dbReference type="NCBI Taxonomy" id="2509291"/>
    <lineage>
        <taxon>Eukaryota</taxon>
        <taxon>Metazoa</taxon>
        <taxon>Ecdysozoa</taxon>
        <taxon>Arthropoda</taxon>
        <taxon>Hexapoda</taxon>
        <taxon>Insecta</taxon>
        <taxon>Pterygota</taxon>
        <taxon>Neoptera</taxon>
        <taxon>Polyneoptera</taxon>
        <taxon>Orthoptera</taxon>
        <taxon>Ensifera</taxon>
        <taxon>Gryllidea</taxon>
        <taxon>Grylloidea</taxon>
        <taxon>Gryllidae</taxon>
        <taxon>Gryllinae</taxon>
        <taxon>Gryllus</taxon>
    </lineage>
</organism>
<feature type="region of interest" description="Disordered" evidence="1">
    <location>
        <begin position="1"/>
        <end position="67"/>
    </location>
</feature>
<accession>A0AAN9VU54</accession>
<gene>
    <name evidence="2" type="ORF">R5R35_010844</name>
</gene>
<feature type="compositionally biased region" description="Basic and acidic residues" evidence="1">
    <location>
        <begin position="3998"/>
        <end position="4010"/>
    </location>
</feature>
<feature type="compositionally biased region" description="Polar residues" evidence="1">
    <location>
        <begin position="4386"/>
        <end position="4395"/>
    </location>
</feature>
<feature type="compositionally biased region" description="Low complexity" evidence="1">
    <location>
        <begin position="1343"/>
        <end position="1354"/>
    </location>
</feature>
<feature type="region of interest" description="Disordered" evidence="1">
    <location>
        <begin position="2377"/>
        <end position="2429"/>
    </location>
</feature>
<dbReference type="EMBL" id="JAZDUA010000039">
    <property type="protein sequence ID" value="KAK7871465.1"/>
    <property type="molecule type" value="Genomic_DNA"/>
</dbReference>
<feature type="region of interest" description="Disordered" evidence="1">
    <location>
        <begin position="654"/>
        <end position="995"/>
    </location>
</feature>
<feature type="compositionally biased region" description="Low complexity" evidence="1">
    <location>
        <begin position="4396"/>
        <end position="4410"/>
    </location>
</feature>
<feature type="compositionally biased region" description="Basic and acidic residues" evidence="1">
    <location>
        <begin position="1582"/>
        <end position="1597"/>
    </location>
</feature>
<feature type="compositionally biased region" description="Polar residues" evidence="1">
    <location>
        <begin position="2351"/>
        <end position="2361"/>
    </location>
</feature>
<feature type="compositionally biased region" description="Basic and acidic residues" evidence="1">
    <location>
        <begin position="15"/>
        <end position="25"/>
    </location>
</feature>
<feature type="compositionally biased region" description="Polar residues" evidence="1">
    <location>
        <begin position="4638"/>
        <end position="4649"/>
    </location>
</feature>
<feature type="region of interest" description="Disordered" evidence="1">
    <location>
        <begin position="4470"/>
        <end position="4534"/>
    </location>
</feature>
<feature type="compositionally biased region" description="Polar residues" evidence="1">
    <location>
        <begin position="2174"/>
        <end position="2184"/>
    </location>
</feature>
<feature type="region of interest" description="Disordered" evidence="1">
    <location>
        <begin position="2463"/>
        <end position="2583"/>
    </location>
</feature>
<feature type="compositionally biased region" description="Basic and acidic residues" evidence="1">
    <location>
        <begin position="3764"/>
        <end position="3774"/>
    </location>
</feature>
<feature type="compositionally biased region" description="Basic residues" evidence="1">
    <location>
        <begin position="3510"/>
        <end position="3526"/>
    </location>
</feature>
<feature type="compositionally biased region" description="Polar residues" evidence="1">
    <location>
        <begin position="3675"/>
        <end position="3686"/>
    </location>
</feature>
<feature type="region of interest" description="Disordered" evidence="1">
    <location>
        <begin position="4141"/>
        <end position="4181"/>
    </location>
</feature>
<feature type="compositionally biased region" description="Low complexity" evidence="1">
    <location>
        <begin position="4998"/>
        <end position="5025"/>
    </location>
</feature>
<feature type="compositionally biased region" description="Basic and acidic residues" evidence="1">
    <location>
        <begin position="3497"/>
        <end position="3509"/>
    </location>
</feature>
<evidence type="ECO:0000256" key="1">
    <source>
        <dbReference type="SAM" id="MobiDB-lite"/>
    </source>
</evidence>
<protein>
    <submittedName>
        <fullName evidence="2">Uncharacterized protein</fullName>
    </submittedName>
</protein>
<feature type="region of interest" description="Disordered" evidence="1">
    <location>
        <begin position="502"/>
        <end position="627"/>
    </location>
</feature>
<feature type="compositionally biased region" description="Polar residues" evidence="1">
    <location>
        <begin position="4470"/>
        <end position="4483"/>
    </location>
</feature>
<feature type="compositionally biased region" description="Basic residues" evidence="1">
    <location>
        <begin position="4926"/>
        <end position="4937"/>
    </location>
</feature>
<feature type="compositionally biased region" description="Basic and acidic residues" evidence="1">
    <location>
        <begin position="1507"/>
        <end position="1522"/>
    </location>
</feature>
<reference evidence="2 3" key="1">
    <citation type="submission" date="2024-03" db="EMBL/GenBank/DDBJ databases">
        <title>The genome assembly and annotation of the cricket Gryllus longicercus Weissman &amp; Gray.</title>
        <authorList>
            <person name="Szrajer S."/>
            <person name="Gray D."/>
            <person name="Ylla G."/>
        </authorList>
    </citation>
    <scope>NUCLEOTIDE SEQUENCE [LARGE SCALE GENOMIC DNA]</scope>
    <source>
        <strain evidence="2">DAG 2021-001</strain>
        <tissue evidence="2">Whole body minus gut</tissue>
    </source>
</reference>
<feature type="compositionally biased region" description="Acidic residues" evidence="1">
    <location>
        <begin position="3475"/>
        <end position="3489"/>
    </location>
</feature>
<feature type="compositionally biased region" description="Basic and acidic residues" evidence="1">
    <location>
        <begin position="2810"/>
        <end position="2824"/>
    </location>
</feature>
<feature type="compositionally biased region" description="Low complexity" evidence="1">
    <location>
        <begin position="4490"/>
        <end position="4507"/>
    </location>
</feature>
<feature type="compositionally biased region" description="Low complexity" evidence="1">
    <location>
        <begin position="580"/>
        <end position="595"/>
    </location>
</feature>
<feature type="compositionally biased region" description="Basic and acidic residues" evidence="1">
    <location>
        <begin position="564"/>
        <end position="575"/>
    </location>
</feature>
<feature type="compositionally biased region" description="Polar residues" evidence="1">
    <location>
        <begin position="806"/>
        <end position="818"/>
    </location>
</feature>
<feature type="compositionally biased region" description="Basic and acidic residues" evidence="1">
    <location>
        <begin position="1831"/>
        <end position="1846"/>
    </location>
</feature>
<feature type="compositionally biased region" description="Low complexity" evidence="1">
    <location>
        <begin position="2849"/>
        <end position="2861"/>
    </location>
</feature>
<feature type="compositionally biased region" description="Basic and acidic residues" evidence="1">
    <location>
        <begin position="527"/>
        <end position="546"/>
    </location>
</feature>
<feature type="region of interest" description="Disordered" evidence="1">
    <location>
        <begin position="4231"/>
        <end position="4256"/>
    </location>
</feature>
<feature type="compositionally biased region" description="Polar residues" evidence="1">
    <location>
        <begin position="2085"/>
        <end position="2099"/>
    </location>
</feature>
<feature type="compositionally biased region" description="Basic residues" evidence="1">
    <location>
        <begin position="3624"/>
        <end position="3636"/>
    </location>
</feature>
<feature type="compositionally biased region" description="Basic and acidic residues" evidence="1">
    <location>
        <begin position="145"/>
        <end position="160"/>
    </location>
</feature>
<feature type="region of interest" description="Disordered" evidence="1">
    <location>
        <begin position="2598"/>
        <end position="2636"/>
    </location>
</feature>
<feature type="compositionally biased region" description="Basic and acidic residues" evidence="1">
    <location>
        <begin position="1788"/>
        <end position="1797"/>
    </location>
</feature>